<gene>
    <name evidence="2" type="ORF">WCH_CT16990</name>
</gene>
<accession>F8LBH2</accession>
<protein>
    <submittedName>
        <fullName evidence="2">Uncharacterized protein</fullName>
    </submittedName>
</protein>
<dbReference type="AlphaFoldDB" id="F8LBH2"/>
<reference evidence="2" key="1">
    <citation type="submission" date="2011-05" db="EMBL/GenBank/DDBJ databases">
        <title>Unity in variety -- the pan-genome of the Chlamydiae.</title>
        <authorList>
            <person name="Collingro A."/>
            <person name="Tischler P."/>
            <person name="Weinmaier T."/>
            <person name="Penz T."/>
            <person name="Heinz E."/>
            <person name="Brunham R.C."/>
            <person name="Read T.D."/>
            <person name="Bavoil P.M."/>
            <person name="Sachse K."/>
            <person name="Kahane S."/>
            <person name="Friedman M.G."/>
            <person name="Rattei T."/>
            <person name="Myers G.S.A."/>
            <person name="Horn M."/>
        </authorList>
    </citation>
    <scope>NUCLEOTIDE SEQUENCE</scope>
    <source>
        <strain evidence="2">2032/99</strain>
    </source>
</reference>
<evidence type="ECO:0000256" key="1">
    <source>
        <dbReference type="SAM" id="MobiDB-lite"/>
    </source>
</evidence>
<feature type="region of interest" description="Disordered" evidence="1">
    <location>
        <begin position="117"/>
        <end position="144"/>
    </location>
</feature>
<evidence type="ECO:0000313" key="2">
    <source>
        <dbReference type="EMBL" id="CCB90836.1"/>
    </source>
</evidence>
<feature type="compositionally biased region" description="Basic residues" evidence="1">
    <location>
        <begin position="16"/>
        <end position="27"/>
    </location>
</feature>
<feature type="compositionally biased region" description="Basic residues" evidence="1">
    <location>
        <begin position="118"/>
        <end position="133"/>
    </location>
</feature>
<proteinExistence type="predicted"/>
<sequence length="144" mass="16807">MDAHNPSDPFDDPSKHVRKKKKKIKRKSALEAPPSNMSAAGDSEIDTMLKKLRNMDDDLQNRMEKIAELSGMSTKEVKRFIENPDNFPSEEWSRMQRKKDDLEKKIYAGIGIEYQKRVQQKKKKKMQKGRRGKTLGSRKGWIQM</sequence>
<name>F8LBH2_9BACT</name>
<organism evidence="2">
    <name type="scientific">Waddlia chondrophila 2032/99</name>
    <dbReference type="NCBI Taxonomy" id="765953"/>
    <lineage>
        <taxon>Bacteria</taxon>
        <taxon>Pseudomonadati</taxon>
        <taxon>Chlamydiota</taxon>
        <taxon>Chlamydiia</taxon>
        <taxon>Parachlamydiales</taxon>
        <taxon>Waddliaceae</taxon>
        <taxon>Waddlia</taxon>
    </lineage>
</organism>
<dbReference type="EMBL" id="FR872640">
    <property type="protein sequence ID" value="CCB90836.1"/>
    <property type="molecule type" value="Genomic_DNA"/>
</dbReference>
<feature type="region of interest" description="Disordered" evidence="1">
    <location>
        <begin position="1"/>
        <end position="45"/>
    </location>
</feature>